<dbReference type="AlphaFoldDB" id="A0A9K3CSI0"/>
<dbReference type="SUPFAM" id="SSF75138">
    <property type="entry name" value="HprK N-terminal domain-like"/>
    <property type="match status" value="1"/>
</dbReference>
<dbReference type="SMART" id="SM01131">
    <property type="entry name" value="DHHA2"/>
    <property type="match status" value="1"/>
</dbReference>
<reference evidence="10 11" key="1">
    <citation type="journal article" date="2018" name="PLoS ONE">
        <title>The draft genome of Kipferlia bialata reveals reductive genome evolution in fornicate parasites.</title>
        <authorList>
            <person name="Tanifuji G."/>
            <person name="Takabayashi S."/>
            <person name="Kume K."/>
            <person name="Takagi M."/>
            <person name="Nakayama T."/>
            <person name="Kamikawa R."/>
            <person name="Inagaki Y."/>
            <person name="Hashimoto T."/>
        </authorList>
    </citation>
    <scope>NUCLEOTIDE SEQUENCE [LARGE SCALE GENOMIC DNA]</scope>
    <source>
        <strain evidence="10">NY0173</strain>
    </source>
</reference>
<dbReference type="SUPFAM" id="SSF64182">
    <property type="entry name" value="DHH phosphoesterases"/>
    <property type="match status" value="1"/>
</dbReference>
<dbReference type="PROSITE" id="PS51371">
    <property type="entry name" value="CBS"/>
    <property type="match status" value="1"/>
</dbReference>
<protein>
    <recommendedName>
        <fullName evidence="2">inorganic diphosphatase</fullName>
        <ecNumber evidence="2">3.6.1.1</ecNumber>
    </recommendedName>
    <alternativeName>
        <fullName evidence="6">Pyrophosphate phospho-hydrolase</fullName>
    </alternativeName>
</protein>
<comment type="catalytic activity">
    <reaction evidence="7">
        <text>diphosphate + H2O = 2 phosphate + H(+)</text>
        <dbReference type="Rhea" id="RHEA:24576"/>
        <dbReference type="ChEBI" id="CHEBI:15377"/>
        <dbReference type="ChEBI" id="CHEBI:15378"/>
        <dbReference type="ChEBI" id="CHEBI:33019"/>
        <dbReference type="ChEBI" id="CHEBI:43474"/>
        <dbReference type="EC" id="3.6.1.1"/>
    </reaction>
</comment>
<dbReference type="InterPro" id="IPR000644">
    <property type="entry name" value="CBS_dom"/>
</dbReference>
<dbReference type="GO" id="GO:0005737">
    <property type="term" value="C:cytoplasm"/>
    <property type="evidence" value="ECO:0007669"/>
    <property type="project" value="InterPro"/>
</dbReference>
<dbReference type="InterPro" id="IPR028979">
    <property type="entry name" value="Ser_kin/Pase_Hpr-like_N_sf"/>
</dbReference>
<evidence type="ECO:0000259" key="9">
    <source>
        <dbReference type="PROSITE" id="PS51371"/>
    </source>
</evidence>
<gene>
    <name evidence="10" type="ORF">KIPB_003663</name>
</gene>
<proteinExistence type="predicted"/>
<dbReference type="GO" id="GO:0046872">
    <property type="term" value="F:metal ion binding"/>
    <property type="evidence" value="ECO:0007669"/>
    <property type="project" value="UniProtKB-KW"/>
</dbReference>
<dbReference type="InterPro" id="IPR001667">
    <property type="entry name" value="DDH_dom"/>
</dbReference>
<dbReference type="EC" id="3.6.1.1" evidence="2"/>
<evidence type="ECO:0000256" key="4">
    <source>
        <dbReference type="ARBA" id="ARBA00022801"/>
    </source>
</evidence>
<dbReference type="Proteomes" id="UP000265618">
    <property type="component" value="Unassembled WGS sequence"/>
</dbReference>
<dbReference type="EMBL" id="BDIP01000719">
    <property type="protein sequence ID" value="GIQ82509.1"/>
    <property type="molecule type" value="Genomic_DNA"/>
</dbReference>
<comment type="cofactor">
    <cofactor evidence="1">
        <name>Mn(2+)</name>
        <dbReference type="ChEBI" id="CHEBI:29035"/>
    </cofactor>
</comment>
<dbReference type="PANTHER" id="PTHR12112">
    <property type="entry name" value="BNIP - RELATED"/>
    <property type="match status" value="1"/>
</dbReference>
<sequence length="525" mass="57817">EFGYPSPEVITDISPRARHIHSESIFAPLLTPCRVITIKSNEPLARAIELFHLYKFSILPVQDVETELCIGTLTLPSTLGHFLRPRQDHELRTVLTSPLAVQKTVKGRLVVPGSEPDRVYERDMWTVSDTLSAFKADTANMAKEQWGRRLFIVGKDRPLQQHIIESGGGMLLLTLNQEPDEELVALAKKHDCALLTTSLVTSSATILVRQSTPVGCFDSIKEFDKSHLIHENMRLIEIKAKFDAPRSDIIGVAIVDKDGKCVGACTRSDLMKSDILNVILMDHNELDQSVRGIRSHGVTINEIVDHHKVNLDPTVMPITITTRPVGSTCTIVADMYQANSIIPTPVVAGLMLAGLMSDTVMLRSPTTTEHDREVADYLARISGFSAYDLGRRMFEAGSDIGRFKSMEDLVRSDFKIYELPSGAKFGIGQVEVSQYSEFTSIMDSVRVALAAVGKSEGLAVTCLLVTDIIHASSLMMASGPPGFADVVGYGQYEGYEDMYSLPGVLSRKKQLLPRLMAVLQLISAF</sequence>
<dbReference type="GO" id="GO:0004427">
    <property type="term" value="F:inorganic diphosphate phosphatase activity"/>
    <property type="evidence" value="ECO:0007669"/>
    <property type="project" value="UniProtKB-EC"/>
</dbReference>
<keyword evidence="8" id="KW-0129">CBS domain</keyword>
<dbReference type="InterPro" id="IPR010766">
    <property type="entry name" value="DRTGG"/>
</dbReference>
<dbReference type="Gene3D" id="3.90.1640.10">
    <property type="entry name" value="inorganic pyrophosphatase (n-terminal core)"/>
    <property type="match status" value="1"/>
</dbReference>
<dbReference type="Gene3D" id="3.10.310.20">
    <property type="entry name" value="DHHA2 domain"/>
    <property type="match status" value="1"/>
</dbReference>
<dbReference type="PANTHER" id="PTHR12112:SF22">
    <property type="entry name" value="MANGANESE-DEPENDENT INORGANIC PYROPHOSPHATASE-RELATED"/>
    <property type="match status" value="1"/>
</dbReference>
<dbReference type="InterPro" id="IPR038763">
    <property type="entry name" value="DHH_sf"/>
</dbReference>
<name>A0A9K3CSI0_9EUKA</name>
<keyword evidence="11" id="KW-1185">Reference proteome</keyword>
<accession>A0A9K3CSI0</accession>
<dbReference type="InterPro" id="IPR046342">
    <property type="entry name" value="CBS_dom_sf"/>
</dbReference>
<dbReference type="Gene3D" id="3.40.1390.20">
    <property type="entry name" value="HprK N-terminal domain-like"/>
    <property type="match status" value="1"/>
</dbReference>
<feature type="non-terminal residue" evidence="10">
    <location>
        <position position="525"/>
    </location>
</feature>
<evidence type="ECO:0000256" key="2">
    <source>
        <dbReference type="ARBA" id="ARBA00012146"/>
    </source>
</evidence>
<evidence type="ECO:0000256" key="8">
    <source>
        <dbReference type="PROSITE-ProRule" id="PRU00703"/>
    </source>
</evidence>
<dbReference type="Pfam" id="PF02833">
    <property type="entry name" value="DHHA2"/>
    <property type="match status" value="1"/>
</dbReference>
<keyword evidence="4" id="KW-0378">Hydrolase</keyword>
<evidence type="ECO:0000256" key="7">
    <source>
        <dbReference type="ARBA" id="ARBA00047820"/>
    </source>
</evidence>
<dbReference type="Pfam" id="PF01368">
    <property type="entry name" value="DHH"/>
    <property type="match status" value="1"/>
</dbReference>
<evidence type="ECO:0000256" key="3">
    <source>
        <dbReference type="ARBA" id="ARBA00022723"/>
    </source>
</evidence>
<evidence type="ECO:0000256" key="6">
    <source>
        <dbReference type="ARBA" id="ARBA00032535"/>
    </source>
</evidence>
<dbReference type="SUPFAM" id="SSF54631">
    <property type="entry name" value="CBS-domain pair"/>
    <property type="match status" value="1"/>
</dbReference>
<keyword evidence="5" id="KW-0464">Manganese</keyword>
<comment type="caution">
    <text evidence="10">The sequence shown here is derived from an EMBL/GenBank/DDBJ whole genome shotgun (WGS) entry which is preliminary data.</text>
</comment>
<feature type="domain" description="CBS" evidence="9">
    <location>
        <begin position="30"/>
        <end position="91"/>
    </location>
</feature>
<evidence type="ECO:0000313" key="11">
    <source>
        <dbReference type="Proteomes" id="UP000265618"/>
    </source>
</evidence>
<dbReference type="InterPro" id="IPR004097">
    <property type="entry name" value="DHHA2"/>
</dbReference>
<evidence type="ECO:0000256" key="1">
    <source>
        <dbReference type="ARBA" id="ARBA00001936"/>
    </source>
</evidence>
<keyword evidence="3" id="KW-0479">Metal-binding</keyword>
<organism evidence="10 11">
    <name type="scientific">Kipferlia bialata</name>
    <dbReference type="NCBI Taxonomy" id="797122"/>
    <lineage>
        <taxon>Eukaryota</taxon>
        <taxon>Metamonada</taxon>
        <taxon>Carpediemonas-like organisms</taxon>
        <taxon>Kipferlia</taxon>
    </lineage>
</organism>
<evidence type="ECO:0000313" key="10">
    <source>
        <dbReference type="EMBL" id="GIQ82509.1"/>
    </source>
</evidence>
<evidence type="ECO:0000256" key="5">
    <source>
        <dbReference type="ARBA" id="ARBA00023211"/>
    </source>
</evidence>
<dbReference type="Pfam" id="PF07085">
    <property type="entry name" value="DRTGG"/>
    <property type="match status" value="1"/>
</dbReference>
<dbReference type="InterPro" id="IPR038222">
    <property type="entry name" value="DHHA2_dom_sf"/>
</dbReference>
<dbReference type="OrthoDB" id="374045at2759"/>